<dbReference type="InterPro" id="IPR026961">
    <property type="entry name" value="PGG_dom"/>
</dbReference>
<dbReference type="EMBL" id="JXTB01000037">
    <property type="protein sequence ID" value="PON72816.1"/>
    <property type="molecule type" value="Genomic_DNA"/>
</dbReference>
<comment type="subcellular location">
    <subcellularLocation>
        <location evidence="1">Membrane</location>
        <topology evidence="1">Multi-pass membrane protein</topology>
    </subcellularLocation>
</comment>
<evidence type="ECO:0000256" key="5">
    <source>
        <dbReference type="ARBA" id="ARBA00023043"/>
    </source>
</evidence>
<evidence type="ECO:0000313" key="10">
    <source>
        <dbReference type="EMBL" id="PON72816.1"/>
    </source>
</evidence>
<feature type="repeat" description="ANK" evidence="7">
    <location>
        <begin position="220"/>
        <end position="253"/>
    </location>
</feature>
<comment type="caution">
    <text evidence="10">The sequence shown here is derived from an EMBL/GenBank/DDBJ whole genome shotgun (WGS) entry which is preliminary data.</text>
</comment>
<feature type="transmembrane region" description="Helical" evidence="8">
    <location>
        <begin position="431"/>
        <end position="451"/>
    </location>
</feature>
<dbReference type="PROSITE" id="PS50297">
    <property type="entry name" value="ANK_REP_REGION"/>
    <property type="match status" value="5"/>
</dbReference>
<feature type="transmembrane region" description="Helical" evidence="8">
    <location>
        <begin position="336"/>
        <end position="359"/>
    </location>
</feature>
<organism evidence="10 11">
    <name type="scientific">Parasponia andersonii</name>
    <name type="common">Sponia andersonii</name>
    <dbReference type="NCBI Taxonomy" id="3476"/>
    <lineage>
        <taxon>Eukaryota</taxon>
        <taxon>Viridiplantae</taxon>
        <taxon>Streptophyta</taxon>
        <taxon>Embryophyta</taxon>
        <taxon>Tracheophyta</taxon>
        <taxon>Spermatophyta</taxon>
        <taxon>Magnoliopsida</taxon>
        <taxon>eudicotyledons</taxon>
        <taxon>Gunneridae</taxon>
        <taxon>Pentapetalae</taxon>
        <taxon>rosids</taxon>
        <taxon>fabids</taxon>
        <taxon>Rosales</taxon>
        <taxon>Cannabaceae</taxon>
        <taxon>Parasponia</taxon>
    </lineage>
</organism>
<dbReference type="InterPro" id="IPR036770">
    <property type="entry name" value="Ankyrin_rpt-contain_sf"/>
</dbReference>
<dbReference type="PANTHER" id="PTHR24186">
    <property type="entry name" value="PROTEIN PHOSPHATASE 1 REGULATORY SUBUNIT"/>
    <property type="match status" value="1"/>
</dbReference>
<protein>
    <submittedName>
        <fullName evidence="10">Transmembrane protein</fullName>
    </submittedName>
</protein>
<feature type="transmembrane region" description="Helical" evidence="8">
    <location>
        <begin position="457"/>
        <end position="482"/>
    </location>
</feature>
<reference evidence="11" key="1">
    <citation type="submission" date="2016-06" db="EMBL/GenBank/DDBJ databases">
        <title>Parallel loss of symbiosis genes in relatives of nitrogen-fixing non-legume Parasponia.</title>
        <authorList>
            <person name="Van Velzen R."/>
            <person name="Holmer R."/>
            <person name="Bu F."/>
            <person name="Rutten L."/>
            <person name="Van Zeijl A."/>
            <person name="Liu W."/>
            <person name="Santuari L."/>
            <person name="Cao Q."/>
            <person name="Sharma T."/>
            <person name="Shen D."/>
            <person name="Roswanjaya Y."/>
            <person name="Wardhani T."/>
            <person name="Kalhor M.S."/>
            <person name="Jansen J."/>
            <person name="Van den Hoogen J."/>
            <person name="Gungor B."/>
            <person name="Hartog M."/>
            <person name="Hontelez J."/>
            <person name="Verver J."/>
            <person name="Yang W.-C."/>
            <person name="Schijlen E."/>
            <person name="Repin R."/>
            <person name="Schilthuizen M."/>
            <person name="Schranz E."/>
            <person name="Heidstra R."/>
            <person name="Miyata K."/>
            <person name="Fedorova E."/>
            <person name="Kohlen W."/>
            <person name="Bisseling T."/>
            <person name="Smit S."/>
            <person name="Geurts R."/>
        </authorList>
    </citation>
    <scope>NUCLEOTIDE SEQUENCE [LARGE SCALE GENOMIC DNA]</scope>
    <source>
        <strain evidence="11">cv. WU1-14</strain>
    </source>
</reference>
<keyword evidence="5 7" id="KW-0040">ANK repeat</keyword>
<evidence type="ECO:0000256" key="4">
    <source>
        <dbReference type="ARBA" id="ARBA00022989"/>
    </source>
</evidence>
<dbReference type="STRING" id="3476.A0A2P5DHR4"/>
<feature type="repeat" description="ANK" evidence="7">
    <location>
        <begin position="118"/>
        <end position="150"/>
    </location>
</feature>
<evidence type="ECO:0000256" key="6">
    <source>
        <dbReference type="ARBA" id="ARBA00023136"/>
    </source>
</evidence>
<dbReference type="SMART" id="SM00248">
    <property type="entry name" value="ANK"/>
    <property type="match status" value="7"/>
</dbReference>
<feature type="transmembrane region" description="Helical" evidence="8">
    <location>
        <begin position="389"/>
        <end position="410"/>
    </location>
</feature>
<evidence type="ECO:0000256" key="7">
    <source>
        <dbReference type="PROSITE-ProRule" id="PRU00023"/>
    </source>
</evidence>
<keyword evidence="4 8" id="KW-1133">Transmembrane helix</keyword>
<keyword evidence="11" id="KW-1185">Reference proteome</keyword>
<dbReference type="OrthoDB" id="194358at2759"/>
<gene>
    <name evidence="10" type="ORF">PanWU01x14_062850</name>
</gene>
<dbReference type="Pfam" id="PF12796">
    <property type="entry name" value="Ank_2"/>
    <property type="match status" value="3"/>
</dbReference>
<keyword evidence="3" id="KW-0677">Repeat</keyword>
<evidence type="ECO:0000256" key="2">
    <source>
        <dbReference type="ARBA" id="ARBA00022692"/>
    </source>
</evidence>
<proteinExistence type="predicted"/>
<dbReference type="Gene3D" id="1.25.40.20">
    <property type="entry name" value="Ankyrin repeat-containing domain"/>
    <property type="match status" value="2"/>
</dbReference>
<evidence type="ECO:0000256" key="3">
    <source>
        <dbReference type="ARBA" id="ARBA00022737"/>
    </source>
</evidence>
<dbReference type="AlphaFoldDB" id="A0A2P5DHR4"/>
<dbReference type="InterPro" id="IPR002110">
    <property type="entry name" value="Ankyrin_rpt"/>
</dbReference>
<name>A0A2P5DHR4_PARAD</name>
<sequence>MVKRSAGERGDTPLHLAARSGNLELVMEIISQISEEAEVKKVLSKQNHSSETPLYVASEYGYVDLVEAMIKHYDVDLAGIRARNGYDAFHVAAKQGNLGVLKVLMEAIPELAMTVDLSNTTALHTAAAQGHSEVVIFLLDSVGSLATITRSNCKTALHSASRNGHLMVVKALLSKEPGIADKIDKKGQTALHMAVKGHNVELVAELLKSNPSLIDLVDAKGNTALHIATRKGRAQIVQELLNHEGMDTAAINRHGETALDTADKNGQSAIAAILGANGIQSAKFIRPPSSNRCRELKQTVSVIKYDVHDQLEHTRQTRKQVRGMVRRLNKMHLEGLNNAINSTTVVAVLIATVAFAALFQVPGLYPHDPTKIDPTLSNGEVLIGPRLEFVTFFIFDSFALFLSLAVVIVQTSVVVVERKSKKKMMAIINKLMWLACVMVSVAFLALSYIVVGNDHRLLAIGITVIGTITMATTLGTMCYWVIVNRLHSSKLRSIRRSTRSSRSPSWSVSMMSDSDILNNDYTTVYAI</sequence>
<dbReference type="Pfam" id="PF00023">
    <property type="entry name" value="Ank"/>
    <property type="match status" value="1"/>
</dbReference>
<dbReference type="SUPFAM" id="SSF48403">
    <property type="entry name" value="Ankyrin repeat"/>
    <property type="match status" value="1"/>
</dbReference>
<feature type="repeat" description="ANK" evidence="7">
    <location>
        <begin position="186"/>
        <end position="219"/>
    </location>
</feature>
<evidence type="ECO:0000313" key="11">
    <source>
        <dbReference type="Proteomes" id="UP000237105"/>
    </source>
</evidence>
<accession>A0A2P5DHR4</accession>
<feature type="domain" description="PGG" evidence="9">
    <location>
        <begin position="334"/>
        <end position="450"/>
    </location>
</feature>
<feature type="repeat" description="ANK" evidence="7">
    <location>
        <begin position="9"/>
        <end position="42"/>
    </location>
</feature>
<evidence type="ECO:0000256" key="8">
    <source>
        <dbReference type="SAM" id="Phobius"/>
    </source>
</evidence>
<dbReference type="PROSITE" id="PS50088">
    <property type="entry name" value="ANK_REPEAT"/>
    <property type="match status" value="5"/>
</dbReference>
<evidence type="ECO:0000259" key="9">
    <source>
        <dbReference type="Pfam" id="PF13962"/>
    </source>
</evidence>
<keyword evidence="2 8" id="KW-0812">Transmembrane</keyword>
<dbReference type="PANTHER" id="PTHR24186:SF26">
    <property type="entry name" value="ANKYRIN REPEAT PLANT PROTEIN"/>
    <property type="match status" value="1"/>
</dbReference>
<feature type="repeat" description="ANK" evidence="7">
    <location>
        <begin position="84"/>
        <end position="106"/>
    </location>
</feature>
<keyword evidence="6 8" id="KW-0472">Membrane</keyword>
<dbReference type="GO" id="GO:0005886">
    <property type="term" value="C:plasma membrane"/>
    <property type="evidence" value="ECO:0007669"/>
    <property type="project" value="TreeGrafter"/>
</dbReference>
<evidence type="ECO:0000256" key="1">
    <source>
        <dbReference type="ARBA" id="ARBA00004141"/>
    </source>
</evidence>
<dbReference type="Proteomes" id="UP000237105">
    <property type="component" value="Unassembled WGS sequence"/>
</dbReference>
<dbReference type="Pfam" id="PF13962">
    <property type="entry name" value="PGG"/>
    <property type="match status" value="1"/>
</dbReference>